<dbReference type="CDD" id="cd07438">
    <property type="entry name" value="PHP_HisPPase_AMP"/>
    <property type="match status" value="1"/>
</dbReference>
<dbReference type="InterPro" id="IPR016195">
    <property type="entry name" value="Pol/histidinol_Pase-like"/>
</dbReference>
<dbReference type="GO" id="GO:0004534">
    <property type="term" value="F:5'-3' RNA exonuclease activity"/>
    <property type="evidence" value="ECO:0007669"/>
    <property type="project" value="TreeGrafter"/>
</dbReference>
<protein>
    <recommendedName>
        <fullName evidence="1">Polymerase/histidinol phosphatase N-terminal domain-containing protein</fullName>
    </recommendedName>
</protein>
<evidence type="ECO:0000259" key="1">
    <source>
        <dbReference type="SMART" id="SM00481"/>
    </source>
</evidence>
<dbReference type="AlphaFoldDB" id="A0A7Z9BZR6"/>
<feature type="domain" description="Polymerase/histidinol phosphatase N-terminal" evidence="1">
    <location>
        <begin position="123"/>
        <end position="198"/>
    </location>
</feature>
<name>A0A7Z9BZR6_9CYAN</name>
<gene>
    <name evidence="2" type="ORF">PL8927_760209</name>
</gene>
<dbReference type="InterPro" id="IPR004013">
    <property type="entry name" value="PHP_dom"/>
</dbReference>
<dbReference type="Gene3D" id="3.20.20.140">
    <property type="entry name" value="Metal-dependent hydrolases"/>
    <property type="match status" value="1"/>
</dbReference>
<dbReference type="SUPFAM" id="SSF89550">
    <property type="entry name" value="PHP domain-like"/>
    <property type="match status" value="1"/>
</dbReference>
<dbReference type="Pfam" id="PF02811">
    <property type="entry name" value="PHP"/>
    <property type="match status" value="1"/>
</dbReference>
<dbReference type="EMBL" id="CZCU02000153">
    <property type="protein sequence ID" value="VXD22969.1"/>
    <property type="molecule type" value="Genomic_DNA"/>
</dbReference>
<proteinExistence type="predicted"/>
<evidence type="ECO:0000313" key="2">
    <source>
        <dbReference type="EMBL" id="VXD22969.1"/>
    </source>
</evidence>
<accession>A0A7Z9BZR6</accession>
<evidence type="ECO:0000313" key="3">
    <source>
        <dbReference type="Proteomes" id="UP000184550"/>
    </source>
</evidence>
<dbReference type="SMART" id="SM00481">
    <property type="entry name" value="POLIIIAc"/>
    <property type="match status" value="1"/>
</dbReference>
<sequence>MGSQILGAGEVGACVPSRPQPSISLTPCSLFPYIRILNQKSVNLNAVLSQLPSKFDTVDYSNSLLRLRRMSVNLTSASELLSRWFHIQTGYVKSSLLIPPAQDRLALQQVFQTLNARSCPQSYNFHLHTRRSDGQLEPDEVMQQVMEIGLKGLAITDHHTTQGYKEAQHWLDQWKQNHPELANTAPQLWTGAEINAQLLGVDVHILGYAFDPDAACLQPYLQGDTTFLRTEAYYAENVIAAIQEAGGLAVLAHPARYRRPVNEVITEAARLGMDGIEVYYAYRHTIPWLPTAEIVNPVKQLTDSYGLLNTCGTDTHGRDVLLRT</sequence>
<dbReference type="PANTHER" id="PTHR42924">
    <property type="entry name" value="EXONUCLEASE"/>
    <property type="match status" value="1"/>
</dbReference>
<dbReference type="InterPro" id="IPR052018">
    <property type="entry name" value="PHP_domain"/>
</dbReference>
<dbReference type="Proteomes" id="UP000184550">
    <property type="component" value="Unassembled WGS sequence"/>
</dbReference>
<reference evidence="2" key="1">
    <citation type="submission" date="2019-10" db="EMBL/GenBank/DDBJ databases">
        <authorList>
            <consortium name="Genoscope - CEA"/>
            <person name="William W."/>
        </authorList>
    </citation>
    <scope>NUCLEOTIDE SEQUENCE [LARGE SCALE GENOMIC DNA]</scope>
    <source>
        <strain evidence="2">BBR_PRJEB10992</strain>
    </source>
</reference>
<comment type="caution">
    <text evidence="2">The sequence shown here is derived from an EMBL/GenBank/DDBJ whole genome shotgun (WGS) entry which is preliminary data.</text>
</comment>
<keyword evidence="3" id="KW-1185">Reference proteome</keyword>
<dbReference type="InterPro" id="IPR003141">
    <property type="entry name" value="Pol/His_phosphatase_N"/>
</dbReference>
<dbReference type="PANTHER" id="PTHR42924:SF3">
    <property type="entry name" value="POLYMERASE_HISTIDINOL PHOSPHATASE N-TERMINAL DOMAIN-CONTAINING PROTEIN"/>
    <property type="match status" value="1"/>
</dbReference>
<organism evidence="2 3">
    <name type="scientific">Planktothrix serta PCC 8927</name>
    <dbReference type="NCBI Taxonomy" id="671068"/>
    <lineage>
        <taxon>Bacteria</taxon>
        <taxon>Bacillati</taxon>
        <taxon>Cyanobacteriota</taxon>
        <taxon>Cyanophyceae</taxon>
        <taxon>Oscillatoriophycideae</taxon>
        <taxon>Oscillatoriales</taxon>
        <taxon>Microcoleaceae</taxon>
        <taxon>Planktothrix</taxon>
    </lineage>
</organism>
<dbReference type="GO" id="GO:0035312">
    <property type="term" value="F:5'-3' DNA exonuclease activity"/>
    <property type="evidence" value="ECO:0007669"/>
    <property type="project" value="TreeGrafter"/>
</dbReference>